<dbReference type="OrthoDB" id="9992747at2759"/>
<dbReference type="GO" id="GO:0005829">
    <property type="term" value="C:cytosol"/>
    <property type="evidence" value="ECO:0007669"/>
    <property type="project" value="TreeGrafter"/>
</dbReference>
<evidence type="ECO:0000256" key="1">
    <source>
        <dbReference type="PROSITE-ProRule" id="PRU00742"/>
    </source>
</evidence>
<name>A0A401P3S6_SCYTO</name>
<dbReference type="GO" id="GO:0004053">
    <property type="term" value="F:arginase activity"/>
    <property type="evidence" value="ECO:0007669"/>
    <property type="project" value="TreeGrafter"/>
</dbReference>
<evidence type="ECO:0000313" key="3">
    <source>
        <dbReference type="Proteomes" id="UP000288216"/>
    </source>
</evidence>
<comment type="caution">
    <text evidence="2">The sequence shown here is derived from an EMBL/GenBank/DDBJ whole genome shotgun (WGS) entry which is preliminary data.</text>
</comment>
<reference evidence="2 3" key="1">
    <citation type="journal article" date="2018" name="Nat. Ecol. Evol.">
        <title>Shark genomes provide insights into elasmobranch evolution and the origin of vertebrates.</title>
        <authorList>
            <person name="Hara Y"/>
            <person name="Yamaguchi K"/>
            <person name="Onimaru K"/>
            <person name="Kadota M"/>
            <person name="Koyanagi M"/>
            <person name="Keeley SD"/>
            <person name="Tatsumi K"/>
            <person name="Tanaka K"/>
            <person name="Motone F"/>
            <person name="Kageyama Y"/>
            <person name="Nozu R"/>
            <person name="Adachi N"/>
            <person name="Nishimura O"/>
            <person name="Nakagawa R"/>
            <person name="Tanegashima C"/>
            <person name="Kiyatake I"/>
            <person name="Matsumoto R"/>
            <person name="Murakumo K"/>
            <person name="Nishida K"/>
            <person name="Terakita A"/>
            <person name="Kuratani S"/>
            <person name="Sato K"/>
            <person name="Hyodo S Kuraku.S."/>
        </authorList>
    </citation>
    <scope>NUCLEOTIDE SEQUENCE [LARGE SCALE GENOMIC DNA]</scope>
</reference>
<dbReference type="EMBL" id="BFAA01008456">
    <property type="protein sequence ID" value="GCB67784.1"/>
    <property type="molecule type" value="Genomic_DNA"/>
</dbReference>
<dbReference type="Gene3D" id="3.40.800.10">
    <property type="entry name" value="Ureohydrolase domain"/>
    <property type="match status" value="1"/>
</dbReference>
<sequence length="204" mass="21841">MMSGKSLVLLNRGVSMISRRFNHNVGIIGAPLSRGQGKEGVRMGPDALRKSGLMTALQTGGCNLKDYGNLKFEDEPEDETFRNVKMPRTVGKANEKLSQAVSLIKADGRTCVILGGDHSLAIGSISGNAAFHSNLCVVWVDAHADINTPSTTPSGNLHGQPVSFLIKELKTEIPALPGFSWLEPCLSAKDIVYVGLRDVDPGEK</sequence>
<comment type="similarity">
    <text evidence="1">Belongs to the arginase family.</text>
</comment>
<gene>
    <name evidence="2" type="ORF">scyTo_0015157</name>
</gene>
<dbReference type="PANTHER" id="PTHR43782:SF2">
    <property type="entry name" value="ARGINASE-1"/>
    <property type="match status" value="1"/>
</dbReference>
<dbReference type="InterPro" id="IPR006035">
    <property type="entry name" value="Ureohydrolase"/>
</dbReference>
<dbReference type="STRING" id="75743.A0A401P3S6"/>
<keyword evidence="3" id="KW-1185">Reference proteome</keyword>
<dbReference type="SUPFAM" id="SSF52768">
    <property type="entry name" value="Arginase/deacetylase"/>
    <property type="match status" value="1"/>
</dbReference>
<dbReference type="GO" id="GO:0030145">
    <property type="term" value="F:manganese ion binding"/>
    <property type="evidence" value="ECO:0007669"/>
    <property type="project" value="TreeGrafter"/>
</dbReference>
<evidence type="ECO:0000313" key="2">
    <source>
        <dbReference type="EMBL" id="GCB67784.1"/>
    </source>
</evidence>
<protein>
    <recommendedName>
        <fullName evidence="4">Arginase</fullName>
    </recommendedName>
</protein>
<evidence type="ECO:0008006" key="4">
    <source>
        <dbReference type="Google" id="ProtNLM"/>
    </source>
</evidence>
<dbReference type="GO" id="GO:0005634">
    <property type="term" value="C:nucleus"/>
    <property type="evidence" value="ECO:0007669"/>
    <property type="project" value="TreeGrafter"/>
</dbReference>
<accession>A0A401P3S6</accession>
<dbReference type="InterPro" id="IPR023696">
    <property type="entry name" value="Ureohydrolase_dom_sf"/>
</dbReference>
<dbReference type="PRINTS" id="PR00116">
    <property type="entry name" value="ARGINASE"/>
</dbReference>
<dbReference type="Pfam" id="PF00491">
    <property type="entry name" value="Arginase"/>
    <property type="match status" value="1"/>
</dbReference>
<dbReference type="OMA" id="QDIAPNW"/>
<proteinExistence type="inferred from homology"/>
<dbReference type="Proteomes" id="UP000288216">
    <property type="component" value="Unassembled WGS sequence"/>
</dbReference>
<dbReference type="AlphaFoldDB" id="A0A401P3S6"/>
<organism evidence="2 3">
    <name type="scientific">Scyliorhinus torazame</name>
    <name type="common">Cloudy catshark</name>
    <name type="synonym">Catulus torazame</name>
    <dbReference type="NCBI Taxonomy" id="75743"/>
    <lineage>
        <taxon>Eukaryota</taxon>
        <taxon>Metazoa</taxon>
        <taxon>Chordata</taxon>
        <taxon>Craniata</taxon>
        <taxon>Vertebrata</taxon>
        <taxon>Chondrichthyes</taxon>
        <taxon>Elasmobranchii</taxon>
        <taxon>Galeomorphii</taxon>
        <taxon>Galeoidea</taxon>
        <taxon>Carcharhiniformes</taxon>
        <taxon>Scyliorhinidae</taxon>
        <taxon>Scyliorhinus</taxon>
    </lineage>
</organism>
<dbReference type="PANTHER" id="PTHR43782">
    <property type="entry name" value="ARGINASE"/>
    <property type="match status" value="1"/>
</dbReference>
<dbReference type="PROSITE" id="PS51409">
    <property type="entry name" value="ARGINASE_2"/>
    <property type="match status" value="1"/>
</dbReference>